<dbReference type="AlphaFoldDB" id="A0A2P2EC14"/>
<organism evidence="3 4">
    <name type="scientific">Candidatus Phycosocius bacilliformis</name>
    <dbReference type="NCBI Taxonomy" id="1445552"/>
    <lineage>
        <taxon>Bacteria</taxon>
        <taxon>Pseudomonadati</taxon>
        <taxon>Pseudomonadota</taxon>
        <taxon>Alphaproteobacteria</taxon>
        <taxon>Caulobacterales</taxon>
        <taxon>Caulobacterales incertae sedis</taxon>
        <taxon>Candidatus Phycosocius</taxon>
    </lineage>
</organism>
<keyword evidence="4" id="KW-1185">Reference proteome</keyword>
<dbReference type="RefSeq" id="WP_108985480.1">
    <property type="nucleotide sequence ID" value="NZ_BFBR01000007.1"/>
</dbReference>
<keyword evidence="1" id="KW-0175">Coiled coil</keyword>
<dbReference type="SUPFAM" id="SSF64518">
    <property type="entry name" value="Phase 1 flagellin"/>
    <property type="match status" value="1"/>
</dbReference>
<dbReference type="Pfam" id="PF00700">
    <property type="entry name" value="Flagellin_C"/>
    <property type="match status" value="1"/>
</dbReference>
<dbReference type="Gene3D" id="1.20.1330.10">
    <property type="entry name" value="f41 fragment of flagellin, N-terminal domain"/>
    <property type="match status" value="1"/>
</dbReference>
<feature type="coiled-coil region" evidence="1">
    <location>
        <begin position="53"/>
        <end position="101"/>
    </location>
</feature>
<evidence type="ECO:0000256" key="1">
    <source>
        <dbReference type="SAM" id="Coils"/>
    </source>
</evidence>
<gene>
    <name evidence="3" type="ORF">PbB2_02304</name>
</gene>
<evidence type="ECO:0000313" key="4">
    <source>
        <dbReference type="Proteomes" id="UP000245086"/>
    </source>
</evidence>
<dbReference type="OrthoDB" id="8477979at2"/>
<dbReference type="Proteomes" id="UP000245086">
    <property type="component" value="Unassembled WGS sequence"/>
</dbReference>
<evidence type="ECO:0000259" key="2">
    <source>
        <dbReference type="Pfam" id="PF00700"/>
    </source>
</evidence>
<reference evidence="3 4" key="1">
    <citation type="journal article" date="2018" name="Genome Announc.">
        <title>Draft Genome Sequence of "Candidatus Phycosocius bacilliformis," an Alphaproteobacterial Ectosymbiont of the Hydrocarbon-Producing Green Alga Botryococcus braunii.</title>
        <authorList>
            <person name="Tanabe Y."/>
            <person name="Yamaguchi H."/>
            <person name="Watanabe M.M."/>
        </authorList>
    </citation>
    <scope>NUCLEOTIDE SEQUENCE [LARGE SCALE GENOMIC DNA]</scope>
    <source>
        <strain evidence="3 4">BOTRYCO-2</strain>
    </source>
</reference>
<sequence length="307" mass="32840">MTRVATFNQFFGSAAGIAMGQANMAKAQEQASSQKVAGDLQGFGIEAGRLLSAKTYAERLDRRAETLKALEARAEVEASSLEAAQAAVQQARDALANAAANQNGAGLRAALEQALSVIDTSANAQYNGEAIFGGEWGFGEPFVPASLDTLAAQPNTDANWVDTGRNRTVMIEDNRAIELSRSAEDLFRPFVDLLRSIRVWENTNGPLTGKLTTAQLTYVQGLIPQMATVQTNLIDKAAEAGITAKQIEMAKTTNDDKRDALLATIGDQENVDLAEVAARLSAAQTQYQASAAIFGQLKDLNLLQYLR</sequence>
<feature type="domain" description="Flagellin C-terminal" evidence="2">
    <location>
        <begin position="231"/>
        <end position="306"/>
    </location>
</feature>
<dbReference type="EMBL" id="BFBR01000007">
    <property type="protein sequence ID" value="GBF58616.1"/>
    <property type="molecule type" value="Genomic_DNA"/>
</dbReference>
<name>A0A2P2EC14_9PROT</name>
<accession>A0A2P2EC14</accession>
<dbReference type="InterPro" id="IPR046358">
    <property type="entry name" value="Flagellin_C"/>
</dbReference>
<proteinExistence type="predicted"/>
<evidence type="ECO:0000313" key="3">
    <source>
        <dbReference type="EMBL" id="GBF58616.1"/>
    </source>
</evidence>
<comment type="caution">
    <text evidence="3">The sequence shown here is derived from an EMBL/GenBank/DDBJ whole genome shotgun (WGS) entry which is preliminary data.</text>
</comment>
<protein>
    <recommendedName>
        <fullName evidence="2">Flagellin C-terminal domain-containing protein</fullName>
    </recommendedName>
</protein>